<dbReference type="EMBL" id="FXBB01000064">
    <property type="protein sequence ID" value="SMG52537.1"/>
    <property type="molecule type" value="Genomic_DNA"/>
</dbReference>
<dbReference type="SUPFAM" id="SSF100920">
    <property type="entry name" value="Heat shock protein 70kD (HSP70), peptide-binding domain"/>
    <property type="match status" value="1"/>
</dbReference>
<organism evidence="5 6">
    <name type="scientific">Dethiosulfovibrio salsuginis</name>
    <dbReference type="NCBI Taxonomy" id="561720"/>
    <lineage>
        <taxon>Bacteria</taxon>
        <taxon>Thermotogati</taxon>
        <taxon>Synergistota</taxon>
        <taxon>Synergistia</taxon>
        <taxon>Synergistales</taxon>
        <taxon>Dethiosulfovibrionaceae</taxon>
        <taxon>Dethiosulfovibrio</taxon>
    </lineage>
</organism>
<keyword evidence="6" id="KW-1185">Reference proteome</keyword>
<evidence type="ECO:0000313" key="5">
    <source>
        <dbReference type="EMBL" id="SMG52537.1"/>
    </source>
</evidence>
<evidence type="ECO:0000256" key="1">
    <source>
        <dbReference type="ARBA" id="ARBA00007381"/>
    </source>
</evidence>
<proteinExistence type="inferred from homology"/>
<dbReference type="InterPro" id="IPR043129">
    <property type="entry name" value="ATPase_NBD"/>
</dbReference>
<dbReference type="InterPro" id="IPR013126">
    <property type="entry name" value="Hsp_70_fam"/>
</dbReference>
<accession>A0A1X7LG89</accession>
<dbReference type="InterPro" id="IPR016024">
    <property type="entry name" value="ARM-type_fold"/>
</dbReference>
<feature type="non-terminal residue" evidence="5">
    <location>
        <position position="1"/>
    </location>
</feature>
<keyword evidence="3 4" id="KW-0067">ATP-binding</keyword>
<dbReference type="SUPFAM" id="SSF53067">
    <property type="entry name" value="Actin-like ATPase domain"/>
    <property type="match status" value="1"/>
</dbReference>
<dbReference type="Gene3D" id="3.30.420.40">
    <property type="match status" value="1"/>
</dbReference>
<evidence type="ECO:0000256" key="3">
    <source>
        <dbReference type="ARBA" id="ARBA00022840"/>
    </source>
</evidence>
<dbReference type="Pfam" id="PF00012">
    <property type="entry name" value="HSP70"/>
    <property type="match status" value="1"/>
</dbReference>
<sequence length="662" mass="72879">VEDYAISRYTRIGGDNFDRLVADRFMESFGKRVPLDSLEEQERLSLEQRFLRYAEEAKMELVTEMENRAMFGIVDGSDVRAEVLKANVLGDHPFEYDLSYDEFLDMVSPLMGEDITMDMVDNDQVETDGETIMTPVVDVLLKAKDKAGELPRVDVVLLNGGMTRLPAVRERIGRFFGVQPVTAGDPDMAVVRGAVAYHYNLHRGIRIGAILNDTIGIEVIGGKVKHIAPAGAALPYRSPVIKDLAVTNDGATFLDLPFYLGRRTDIAQPNRKIASRRVRFVKPLNEGDVVCLQVSVDERSIMSLEGWPEKDKSQAFTVTVQSDGTYEEKPTSLGMISRPVPGFNRNGQSKGSVSCNGPALNVHSTVQRLVNLCDKAPNPSVNSYGHGDAMKEIKDMEKSVLMASNGEEFVPVVIDYIGRRNTRGLAKSRLILLLGDLGSRHPNRRTEIFRVLKDICAPERISVAPSTVVNTIFRYAVEAIGKVGDRSAEDHLLKIMGRIEASSLWNSALFSLGKIGAGEAGFQKALSLLKGREKGVRISSLWSIAMMGSRERGNLSASLADDALAKVVSHLEREDHDDAIRNGLFAMGELGDRRPGRSTVSEKTCSKALKAIADIRQRATRNRFGNSTTIRSYCDIATAMVKGEVLSQEQEKSLLGLRSMLG</sequence>
<dbReference type="PROSITE" id="PS01036">
    <property type="entry name" value="HSP70_3"/>
    <property type="match status" value="1"/>
</dbReference>
<dbReference type="InterPro" id="IPR029047">
    <property type="entry name" value="HSP70_peptide-bd_sf"/>
</dbReference>
<dbReference type="RefSeq" id="WP_085545753.1">
    <property type="nucleotide sequence ID" value="NZ_FXBB01000064.1"/>
</dbReference>
<name>A0A1X7LG89_9BACT</name>
<dbReference type="Proteomes" id="UP000193355">
    <property type="component" value="Unassembled WGS sequence"/>
</dbReference>
<dbReference type="AlphaFoldDB" id="A0A1X7LG89"/>
<dbReference type="SUPFAM" id="SSF48371">
    <property type="entry name" value="ARM repeat"/>
    <property type="match status" value="1"/>
</dbReference>
<evidence type="ECO:0000256" key="4">
    <source>
        <dbReference type="RuleBase" id="RU003322"/>
    </source>
</evidence>
<comment type="similarity">
    <text evidence="1 4">Belongs to the heat shock protein 70 family.</text>
</comment>
<dbReference type="InterPro" id="IPR018181">
    <property type="entry name" value="Heat_shock_70_CS"/>
</dbReference>
<dbReference type="STRING" id="561720.SAMN06275492_1641"/>
<gene>
    <name evidence="5" type="ORF">SAMN06275492_1641</name>
</gene>
<dbReference type="InterPro" id="IPR011989">
    <property type="entry name" value="ARM-like"/>
</dbReference>
<dbReference type="PANTHER" id="PTHR19375">
    <property type="entry name" value="HEAT SHOCK PROTEIN 70KDA"/>
    <property type="match status" value="1"/>
</dbReference>
<evidence type="ECO:0000313" key="6">
    <source>
        <dbReference type="Proteomes" id="UP000193355"/>
    </source>
</evidence>
<keyword evidence="2 4" id="KW-0547">Nucleotide-binding</keyword>
<dbReference type="Gene3D" id="1.25.10.10">
    <property type="entry name" value="Leucine-rich Repeat Variant"/>
    <property type="match status" value="1"/>
</dbReference>
<dbReference type="GO" id="GO:0005524">
    <property type="term" value="F:ATP binding"/>
    <property type="evidence" value="ECO:0007669"/>
    <property type="project" value="UniProtKB-KW"/>
</dbReference>
<evidence type="ECO:0000256" key="2">
    <source>
        <dbReference type="ARBA" id="ARBA00022741"/>
    </source>
</evidence>
<reference evidence="6" key="1">
    <citation type="submission" date="2017-04" db="EMBL/GenBank/DDBJ databases">
        <authorList>
            <person name="Varghese N."/>
            <person name="Submissions S."/>
        </authorList>
    </citation>
    <scope>NUCLEOTIDE SEQUENCE [LARGE SCALE GENOMIC DNA]</scope>
    <source>
        <strain evidence="6">USBA 82</strain>
    </source>
</reference>
<dbReference type="Gene3D" id="3.90.640.10">
    <property type="entry name" value="Actin, Chain A, domain 4"/>
    <property type="match status" value="1"/>
</dbReference>
<dbReference type="GO" id="GO:0140662">
    <property type="term" value="F:ATP-dependent protein folding chaperone"/>
    <property type="evidence" value="ECO:0007669"/>
    <property type="project" value="InterPro"/>
</dbReference>
<protein>
    <submittedName>
        <fullName evidence="5">Hsp70 protein</fullName>
    </submittedName>
</protein>
<dbReference type="OrthoDB" id="580874at2"/>